<dbReference type="EC" id="2.1.1.375" evidence="22"/>
<comment type="catalytic activity">
    <reaction evidence="26">
        <text>a 5'-end (5'-triphosphoguanosine)-adenylyl-adenylyl-cytidylyl-adenosine in mRNA + S-adenosyl-L-methionine = a 5'-end (5'-triphosphoguanosine)-(2'-O-methyladenylyl)-adenylyl-cytidylyl-adenosine in mRNA + S-adenosyl-L-homocysteine + H(+)</text>
        <dbReference type="Rhea" id="RHEA:65380"/>
        <dbReference type="Rhea" id="RHEA-COMP:16797"/>
        <dbReference type="Rhea" id="RHEA-COMP:16801"/>
        <dbReference type="ChEBI" id="CHEBI:15378"/>
        <dbReference type="ChEBI" id="CHEBI:57856"/>
        <dbReference type="ChEBI" id="CHEBI:59789"/>
        <dbReference type="ChEBI" id="CHEBI:156482"/>
        <dbReference type="ChEBI" id="CHEBI:156484"/>
    </reaction>
</comment>
<evidence type="ECO:0000256" key="24">
    <source>
        <dbReference type="ARBA" id="ARBA00030436"/>
    </source>
</evidence>
<evidence type="ECO:0000256" key="13">
    <source>
        <dbReference type="ARBA" id="ARBA00022741"/>
    </source>
</evidence>
<evidence type="ECO:0000256" key="4">
    <source>
        <dbReference type="ARBA" id="ARBA00012494"/>
    </source>
</evidence>
<evidence type="ECO:0000256" key="8">
    <source>
        <dbReference type="ARBA" id="ARBA00022603"/>
    </source>
</evidence>
<evidence type="ECO:0000256" key="12">
    <source>
        <dbReference type="ARBA" id="ARBA00022695"/>
    </source>
</evidence>
<dbReference type="Pfam" id="PF00946">
    <property type="entry name" value="Mononeg_RNA_pol"/>
    <property type="match status" value="1"/>
</dbReference>
<dbReference type="PROSITE" id="PS51590">
    <property type="entry name" value="SAM_MT_MNV_L"/>
    <property type="match status" value="1"/>
</dbReference>
<dbReference type="EC" id="2.7.7.48" evidence="4"/>
<keyword evidence="13" id="KW-0547">Nucleotide-binding</keyword>
<dbReference type="EC" id="2.7.7.88" evidence="5"/>
<keyword evidence="7 31" id="KW-0696">RNA-directed RNA polymerase</keyword>
<evidence type="ECO:0000256" key="16">
    <source>
        <dbReference type="ARBA" id="ARBA00022844"/>
    </source>
</evidence>
<dbReference type="InterPro" id="IPR026890">
    <property type="entry name" value="Mononeg_mRNAcap"/>
</dbReference>
<proteinExistence type="inferred from homology"/>
<keyword evidence="14" id="KW-0378">Hydrolase</keyword>
<comment type="function">
    <text evidence="1">RNA-directed RNA polymerase that catalyzes the replication of viral genomic RNA. The template is composed of the viral RNA tightly encapsidated by the nucleoprotein (N). The replicase mode is dependent on intracellular N protein concentration. In this mode, the polymerase replicates the whole viral genome without recognizing transcriptional signals, and the replicated genome is not caped or polyadenylated.</text>
</comment>
<evidence type="ECO:0000256" key="11">
    <source>
        <dbReference type="ARBA" id="ARBA00022691"/>
    </source>
</evidence>
<comment type="similarity">
    <text evidence="3">Belongs to the paramyxovirus L protein family.</text>
</comment>
<dbReference type="PROSITE" id="PS50526">
    <property type="entry name" value="RDRP_SSRNA_NEG_NONSEG"/>
    <property type="match status" value="1"/>
</dbReference>
<evidence type="ECO:0000256" key="18">
    <source>
        <dbReference type="ARBA" id="ARBA00023042"/>
    </source>
</evidence>
<evidence type="ECO:0000256" key="23">
    <source>
        <dbReference type="ARBA" id="ARBA00030285"/>
    </source>
</evidence>
<evidence type="ECO:0000256" key="15">
    <source>
        <dbReference type="ARBA" id="ARBA00022840"/>
    </source>
</evidence>
<keyword evidence="8" id="KW-0489">Methyltransferase</keyword>
<feature type="domain" description="RdRp catalytic" evidence="29">
    <location>
        <begin position="543"/>
        <end position="734"/>
    </location>
</feature>
<evidence type="ECO:0000259" key="30">
    <source>
        <dbReference type="PROSITE" id="PS51590"/>
    </source>
</evidence>
<feature type="non-terminal residue" evidence="31">
    <location>
        <position position="2031"/>
    </location>
</feature>
<keyword evidence="10" id="KW-0808">Transferase</keyword>
<evidence type="ECO:0000313" key="31">
    <source>
        <dbReference type="EMBL" id="QPL15365.1"/>
    </source>
</evidence>
<comment type="catalytic activity">
    <reaction evidence="21">
        <text>a 5'-end (5'-triphosphoguanosine)-(2'-O-methyladenylyl)-adenylyl-cytidylyl-adenosine in mRNA + S-adenosyl-L-methionine = a 5'-end (N(7)-methyl 5'-triphosphoguanosine)-(2'-O-methyladenylyl)-adenylyl-cytidylyl-adenosine in mRNA + S-adenosyl-L-homocysteine</text>
        <dbReference type="Rhea" id="RHEA:65440"/>
        <dbReference type="Rhea" id="RHEA-COMP:16798"/>
        <dbReference type="Rhea" id="RHEA-COMP:16801"/>
        <dbReference type="ChEBI" id="CHEBI:57856"/>
        <dbReference type="ChEBI" id="CHEBI:59789"/>
        <dbReference type="ChEBI" id="CHEBI:156482"/>
        <dbReference type="ChEBI" id="CHEBI:156483"/>
    </reaction>
</comment>
<keyword evidence="16" id="KW-0946">Virion</keyword>
<evidence type="ECO:0000256" key="9">
    <source>
        <dbReference type="ARBA" id="ARBA00022664"/>
    </source>
</evidence>
<keyword evidence="18" id="KW-0506">mRNA capping</keyword>
<evidence type="ECO:0000256" key="21">
    <source>
        <dbReference type="ARBA" id="ARBA00024499"/>
    </source>
</evidence>
<comment type="catalytic activity">
    <reaction evidence="20">
        <text>a 5'-end triphospho-adenylyl-adenylyl-cytidylyl-adenosine in mRNA + GDP + H(+) = a 5'-end (5'-triphosphoguanosine)-adenylyl-adenylyl-cytidylyl-adenosine in mRNA + diphosphate</text>
        <dbReference type="Rhea" id="RHEA:65436"/>
        <dbReference type="Rhea" id="RHEA-COMP:16797"/>
        <dbReference type="Rhea" id="RHEA-COMP:16799"/>
        <dbReference type="ChEBI" id="CHEBI:15378"/>
        <dbReference type="ChEBI" id="CHEBI:33019"/>
        <dbReference type="ChEBI" id="CHEBI:58189"/>
        <dbReference type="ChEBI" id="CHEBI:156484"/>
        <dbReference type="ChEBI" id="CHEBI:156503"/>
        <dbReference type="EC" id="2.7.7.88"/>
    </reaction>
</comment>
<dbReference type="InterPro" id="IPR025786">
    <property type="entry name" value="Mononega_L_MeTrfase"/>
</dbReference>
<evidence type="ECO:0000256" key="19">
    <source>
        <dbReference type="ARBA" id="ARBA00023268"/>
    </source>
</evidence>
<evidence type="ECO:0000256" key="26">
    <source>
        <dbReference type="ARBA" id="ARBA00047332"/>
    </source>
</evidence>
<evidence type="ECO:0000256" key="17">
    <source>
        <dbReference type="ARBA" id="ARBA00022953"/>
    </source>
</evidence>
<keyword evidence="9" id="KW-0507">mRNA processing</keyword>
<evidence type="ECO:0000256" key="6">
    <source>
        <dbReference type="ARBA" id="ARBA00018602"/>
    </source>
</evidence>
<dbReference type="GO" id="GO:0016787">
    <property type="term" value="F:hydrolase activity"/>
    <property type="evidence" value="ECO:0007669"/>
    <property type="project" value="UniProtKB-KW"/>
</dbReference>
<evidence type="ECO:0000256" key="20">
    <source>
        <dbReference type="ARBA" id="ARBA00024494"/>
    </source>
</evidence>
<dbReference type="EMBL" id="MW288216">
    <property type="protein sequence ID" value="QPL15365.1"/>
    <property type="molecule type" value="Viral_cRNA"/>
</dbReference>
<accession>A0A7T0M3L9</accession>
<dbReference type="Pfam" id="PF14318">
    <property type="entry name" value="Mononeg_mRNAcap"/>
    <property type="match status" value="1"/>
</dbReference>
<evidence type="ECO:0000256" key="10">
    <source>
        <dbReference type="ARBA" id="ARBA00022679"/>
    </source>
</evidence>
<feature type="domain" description="Mononegavirus-type SAM-dependent 2'-O-MTase" evidence="30">
    <location>
        <begin position="1635"/>
        <end position="1830"/>
    </location>
</feature>
<dbReference type="GO" id="GO:0044423">
    <property type="term" value="C:virion component"/>
    <property type="evidence" value="ECO:0007669"/>
    <property type="project" value="UniProtKB-KW"/>
</dbReference>
<name>A0A7T0M3L9_9MONO</name>
<evidence type="ECO:0000256" key="25">
    <source>
        <dbReference type="ARBA" id="ARBA00031012"/>
    </source>
</evidence>
<comment type="subcellular location">
    <subcellularLocation>
        <location evidence="2">Virion</location>
    </subcellularLocation>
</comment>
<dbReference type="InterPro" id="IPR016269">
    <property type="entry name" value="RNA-dir_pol_paramyxovirus"/>
</dbReference>
<dbReference type="GO" id="GO:0004482">
    <property type="term" value="F:mRNA 5'-cap (guanine-N7-)-methyltransferase activity"/>
    <property type="evidence" value="ECO:0007669"/>
    <property type="project" value="InterPro"/>
</dbReference>
<evidence type="ECO:0000256" key="3">
    <source>
        <dbReference type="ARBA" id="ARBA00007934"/>
    </source>
</evidence>
<keyword evidence="17" id="KW-0693">Viral RNA replication</keyword>
<evidence type="ECO:0000259" key="29">
    <source>
        <dbReference type="PROSITE" id="PS50526"/>
    </source>
</evidence>
<evidence type="ECO:0000256" key="27">
    <source>
        <dbReference type="ARBA" id="ARBA00047370"/>
    </source>
</evidence>
<evidence type="ECO:0000256" key="7">
    <source>
        <dbReference type="ARBA" id="ARBA00022484"/>
    </source>
</evidence>
<keyword evidence="19" id="KW-0511">Multifunctional enzyme</keyword>
<evidence type="ECO:0000256" key="1">
    <source>
        <dbReference type="ARBA" id="ARBA00003132"/>
    </source>
</evidence>
<keyword evidence="11" id="KW-0949">S-adenosyl-L-methionine</keyword>
<evidence type="ECO:0000256" key="2">
    <source>
        <dbReference type="ARBA" id="ARBA00004328"/>
    </source>
</evidence>
<protein>
    <recommendedName>
        <fullName evidence="6">RNA-directed RNA polymerase L</fullName>
        <ecNumber evidence="22">2.1.1.375</ecNumber>
        <ecNumber evidence="4">2.7.7.48</ecNumber>
        <ecNumber evidence="5">2.7.7.88</ecNumber>
    </recommendedName>
    <alternativeName>
        <fullName evidence="23">Large structural protein</fullName>
    </alternativeName>
    <alternativeName>
        <fullName evidence="25">Replicase</fullName>
    </alternativeName>
    <alternativeName>
        <fullName evidence="24">Transcriptase</fullName>
    </alternativeName>
</protein>
<keyword evidence="15" id="KW-0067">ATP-binding</keyword>
<dbReference type="GO" id="GO:0003968">
    <property type="term" value="F:RNA-directed RNA polymerase activity"/>
    <property type="evidence" value="ECO:0007669"/>
    <property type="project" value="UniProtKB-KW"/>
</dbReference>
<evidence type="ECO:0000256" key="5">
    <source>
        <dbReference type="ARBA" id="ARBA00012582"/>
    </source>
</evidence>
<dbReference type="GO" id="GO:0005524">
    <property type="term" value="F:ATP binding"/>
    <property type="evidence" value="ECO:0007669"/>
    <property type="project" value="UniProtKB-KW"/>
</dbReference>
<sequence length="2031" mass="232024">MDQLPDAHLQSPIRKDERYLFCHGLSEDIPYYLSYLRTNSPILPQHLNMESERTYGRLLGGVYNWYVEPTEWVDTQLPGACNAAYQVISVALQAMNEEMVFKRPDLHPQTRRLFACAIFWEDLRNTMQLSRKSGYHGSAWKRYTQAETLFTVCYLSGSFLLGELEGIVYIYDYLQILMICDTIWGRVNAIMMNYMLLPSAVNRIPPELIITLYKHLDETFKTWGNETYTGIKCWESVIFGKIIQIADPLQSSLNFYREMVTGAVGDGFTYIQTLADILDHEELRVEQLSELYGLYRHWGHPTVNEELGCLKIKKIVRNRPVPKNKTLMEVKGALIRQFCASFIALEGRWPHITNVTELSSQKLRTMACGHTRHMNLFMGDIPLVAWAEIRFGKELPFDYYPDFTELVEDKSIAPYRSDLRSIYNHECLGYHPPRLSYSRRLLKAILETTEIDIPKLFEYIRTRSVPLDWLIVLIHAKERELKLKPRMFALLTLYIRLYFGITEKNIKDHLFKFYPQQTMTLSGNELTKRLLGFSKSHPSSDYSIVYVMIDFQAWNTHWTKMSTDDVFRTIDELMGLEEIYTYSHEFFANSLIALTSYLNPPETVKGNSNKTGLPEECDTLWYNHNGGFDGIRQKGWTILTIGMLLLVESRTGIKSQKIGQADNQVCKLYIPKVDRSLSDEDYILKHKDDINSQTTIFMNTLNGVANDLGLKVKADESAISSNCIVYGKEIIVNGAYLPQSIKKISRALTDVNELYPSILAKVTSLQSAGLSAADKGYNPVIPCYYTSILTLIHFAQAIRFSHLTCKPISRNLRTWFDSEDAKVFILISNADQGCLPIQNIVDYLYKGHPDSLTSYTTYLHLIASKITLAKKLYLYLQERDYALGEANPELLISNPCSTNLKTPPLLSTRFKNVLEQAVISATKNVKLKALFPTDSSKVDKDLFEFLIAHEPLHPRFLHELFRLTPTAARFTFLAKFSNTRTAKQIFHTMQSKRAEMDEVYQWNTEEGYDDHKELYLKVDDIDTTHLEHIKTMYSAVLKKPVSDTLLICPTSLALDMRHYSWAPLIGDRKLEGVTVPHPCHQFSLSMINDTLHSTCLSSVEYISFLPDSVCSEELLCTRGTYPPYVGSRTRERVAGRIYTIMAGARPYKAAERAVTLSSWCVDEEGSLYQFMMELAESRTDVPLSILKQTSGYISGGTMPHRLDDHVTKQGTSNNMIPNITTHIMISTDTMGRFSRGLENYVMHFQGIEHTGVALINIMCCLEVPVPLGYHMHYKGICCEEQIHDFKITGNHKVPTVKSYPGNPLLYSELGETVYTRTNMFSGFHVKNNKSASWAIAHILLARIKQHISHQILGQTEKSEHQSGPIGVQEVMRIGLSQTVRDLAILIVLHIDSSIDDVYFFISSIPLDVWADVSQVILLPEILPRFARYLNIDGLPDMYSKSHVISKALTNRLKQEVSYLVQNQSTEVKTWHIHPFHVTRILKISMVLRMWAKYIHLVSSYQYNIKSIIRETVNEYYQFSSTATGTLPAKISSILDRKILEKLGYEGYHYVCVEHRLTLAYNPPETVLRTQSSETFTRDQMCPALRIKPVMDSLPGPYPLELRYPPRSQDANIRDLEISQHSSVRTGKSKADQFYRTTGQVSTAYLKYLEILLRESWNPEGYAVCVAEGEGSVARMFSILTGNATVYNSLIDRKTLPAQRGYQYIPGAFIDAPDKLIGGELAVLCGGDLTSQITIDKIVDLIEFSYETPPFIITCDAECSGGFTPVSALEIITSVIRISIRCKIDKAIIKHFCNNSSLTSLLGSYLQCIWRKVKVCVPTYSSNENTECFWVCEVLNPMISLAAISALPSTKIFSINSALSFLPSIDRFLQERRSWDYPIQRRYNKTAKILETMGLELGFRSNVDHAYDMITCHLVPYDPSLSVNANLDRFLPLLDNMIVKLLRGYQMTYEGHALVQPAESAITHTESLHRNVERYCTALFNIHFLYKCLTLTNIPRQELLNAIGDTLCDHIYIRDNKSVVIYDFYIQDEMTW</sequence>
<evidence type="ECO:0000256" key="28">
    <source>
        <dbReference type="ARBA" id="ARBA00048548"/>
    </source>
</evidence>
<reference evidence="31" key="1">
    <citation type="journal article" date="2019" name="PLoS Pathog.">
        <title>Re-assessing the diversity of negative strand RNA viruses in insects.</title>
        <authorList>
            <person name="Kafer S."/>
            <person name="Paraskevopoulou S."/>
            <person name="Zirkel F."/>
            <person name="Wieseke N."/>
            <person name="Donath A."/>
            <person name="Petersen M."/>
            <person name="Jones T.C."/>
            <person name="Liu S."/>
            <person name="Zhou X."/>
            <person name="Middendorf M."/>
            <person name="Junglen S."/>
            <person name="Misof B."/>
            <person name="Drosten C."/>
        </authorList>
    </citation>
    <scope>NUCLEOTIDE SEQUENCE</scope>
    <source>
        <strain evidence="31">OKIAV100</strain>
    </source>
</reference>
<keyword evidence="12" id="KW-0548">Nucleotidyltransferase</keyword>
<comment type="catalytic activity">
    <reaction evidence="27">
        <text>a 5'-end (5'-triphosphoguanosine)-adenylyl-adenylyl-cytidylyl-adenosine in mRNA + 2 S-adenosyl-L-methionine = a 5'-end (N(7)-methyl 5'-triphosphoguanosine)-(2'-O-methyladenylyl)-adenylyl-cytidylyl-adenosine in mRNA + 2 S-adenosyl-L-homocysteine + H(+)</text>
        <dbReference type="Rhea" id="RHEA:65376"/>
        <dbReference type="Rhea" id="RHEA-COMP:16797"/>
        <dbReference type="Rhea" id="RHEA-COMP:16798"/>
        <dbReference type="ChEBI" id="CHEBI:15378"/>
        <dbReference type="ChEBI" id="CHEBI:57856"/>
        <dbReference type="ChEBI" id="CHEBI:59789"/>
        <dbReference type="ChEBI" id="CHEBI:156483"/>
        <dbReference type="ChEBI" id="CHEBI:156484"/>
        <dbReference type="EC" id="2.1.1.375"/>
    </reaction>
</comment>
<comment type="catalytic activity">
    <reaction evidence="28">
        <text>GTP + H2O = GDP + phosphate + H(+)</text>
        <dbReference type="Rhea" id="RHEA:19669"/>
        <dbReference type="ChEBI" id="CHEBI:15377"/>
        <dbReference type="ChEBI" id="CHEBI:15378"/>
        <dbReference type="ChEBI" id="CHEBI:37565"/>
        <dbReference type="ChEBI" id="CHEBI:43474"/>
        <dbReference type="ChEBI" id="CHEBI:58189"/>
    </reaction>
</comment>
<dbReference type="InterPro" id="IPR014023">
    <property type="entry name" value="Mononeg_RNA_pol_cat"/>
</dbReference>
<evidence type="ECO:0000256" key="22">
    <source>
        <dbReference type="ARBA" id="ARBA00026099"/>
    </source>
</evidence>
<organism evidence="31">
    <name type="scientific">Hymenopteran arli-related virus OKIAV100</name>
    <dbReference type="NCBI Taxonomy" id="2792564"/>
    <lineage>
        <taxon>Viruses</taxon>
        <taxon>Riboviria</taxon>
        <taxon>Orthornavirae</taxon>
        <taxon>Negarnaviricota</taxon>
        <taxon>Haploviricotina</taxon>
        <taxon>Monjiviricetes</taxon>
        <taxon>Mononegavirales</taxon>
        <taxon>Lispiviridae</taxon>
        <taxon>Anicalvirus</taxon>
        <taxon>Anicalvirus hesdarense</taxon>
    </lineage>
</organism>
<evidence type="ECO:0000256" key="14">
    <source>
        <dbReference type="ARBA" id="ARBA00022801"/>
    </source>
</evidence>
<dbReference type="PIRSF" id="PIRSF000830">
    <property type="entry name" value="RNA_pol_ParamyxoV"/>
    <property type="match status" value="1"/>
</dbReference>